<dbReference type="PROSITE" id="PS50902">
    <property type="entry name" value="FLAVODOXIN_LIKE"/>
    <property type="match status" value="1"/>
</dbReference>
<dbReference type="Pfam" id="PF19583">
    <property type="entry name" value="ODP"/>
    <property type="match status" value="1"/>
</dbReference>
<dbReference type="SUPFAM" id="SSF56281">
    <property type="entry name" value="Metallo-hydrolase/oxidoreductase"/>
    <property type="match status" value="1"/>
</dbReference>
<dbReference type="GO" id="GO:0046872">
    <property type="term" value="F:metal ion binding"/>
    <property type="evidence" value="ECO:0007669"/>
    <property type="project" value="InterPro"/>
</dbReference>
<dbReference type="SMART" id="SM00849">
    <property type="entry name" value="Lactamase_B"/>
    <property type="match status" value="1"/>
</dbReference>
<sequence length="394" mass="43275">MNIKNISDRVIYCGVNDRTTDLFEGLWDLPAGVSYNSYVVRGSDASAIIDASDSGHAPEYLHHIEEILGGCAPDYLVINHMEPDHSGVLPMLLSRYPALKLVCNAKTVDMLKGFYGIESNVVVMAEGETLSLGDRTLQFIMTPMVHWPETMFTYLQEEGILFTGDALGCFGALNGAVIDDYMAADHYFREAYRYYGCIVAKYGTFVEKAFAKIAPLTVNYICTTHGPVWHSRREEICGQYARMARWEGNPGVVVAYGSMYGNTTAMAEEIASRLAENGVRDIVMYDLSRTPLSHVLGEVMRLKGLVMVSPTYNSEIYPPVAHLADALVARGVKNRVIGIAGSYAWGSQSVRKLVAKFEGKPVEVIAPTAEMKQAMIDSAKDAMAEMASVMAAKL</sequence>
<dbReference type="AlphaFoldDB" id="A0A4Q0U9A8"/>
<evidence type="ECO:0000313" key="2">
    <source>
        <dbReference type="EMBL" id="HJE39200.1"/>
    </source>
</evidence>
<dbReference type="InterPro" id="IPR045761">
    <property type="entry name" value="ODP_dom"/>
</dbReference>
<dbReference type="InterPro" id="IPR001279">
    <property type="entry name" value="Metallo-B-lactamas"/>
</dbReference>
<dbReference type="Proteomes" id="UP000711407">
    <property type="component" value="Unassembled WGS sequence"/>
</dbReference>
<protein>
    <submittedName>
        <fullName evidence="2">FprA family A-type flavoprotein</fullName>
    </submittedName>
</protein>
<dbReference type="CDD" id="cd07709">
    <property type="entry name" value="flavodiiron_proteins_MBL-fold"/>
    <property type="match status" value="1"/>
</dbReference>
<dbReference type="GO" id="GO:0016491">
    <property type="term" value="F:oxidoreductase activity"/>
    <property type="evidence" value="ECO:0007669"/>
    <property type="project" value="InterPro"/>
</dbReference>
<dbReference type="PANTHER" id="PTHR43717:SF1">
    <property type="entry name" value="ANAEROBIC NITRIC OXIDE REDUCTASE FLAVORUBREDOXIN"/>
    <property type="match status" value="1"/>
</dbReference>
<dbReference type="InterPro" id="IPR016440">
    <property type="entry name" value="Rubredoxin-O_OxRdtase"/>
</dbReference>
<evidence type="ECO:0000313" key="3">
    <source>
        <dbReference type="Proteomes" id="UP000711407"/>
    </source>
</evidence>
<dbReference type="GO" id="GO:0010181">
    <property type="term" value="F:FMN binding"/>
    <property type="evidence" value="ECO:0007669"/>
    <property type="project" value="InterPro"/>
</dbReference>
<dbReference type="InterPro" id="IPR029039">
    <property type="entry name" value="Flavoprotein-like_sf"/>
</dbReference>
<dbReference type="Pfam" id="PF00258">
    <property type="entry name" value="Flavodoxin_1"/>
    <property type="match status" value="1"/>
</dbReference>
<gene>
    <name evidence="2" type="ORF">K8V47_05520</name>
</gene>
<organism evidence="2 3">
    <name type="scientific">Candidatus Amulumruptor caecigallinarius</name>
    <dbReference type="NCBI Taxonomy" id="2109911"/>
    <lineage>
        <taxon>Bacteria</taxon>
        <taxon>Pseudomonadati</taxon>
        <taxon>Bacteroidota</taxon>
        <taxon>Bacteroidia</taxon>
        <taxon>Bacteroidales</taxon>
        <taxon>Muribaculaceae</taxon>
        <taxon>Candidatus Amulumruptor</taxon>
    </lineage>
</organism>
<dbReference type="InterPro" id="IPR008254">
    <property type="entry name" value="Flavodoxin/NO_synth"/>
</dbReference>
<dbReference type="PANTHER" id="PTHR43717">
    <property type="entry name" value="ANAEROBIC NITRIC OXIDE REDUCTASE FLAVORUBREDOXIN"/>
    <property type="match status" value="1"/>
</dbReference>
<name>A0A4Q0U9A8_9BACT</name>
<proteinExistence type="inferred from homology"/>
<dbReference type="Gene3D" id="3.40.50.360">
    <property type="match status" value="1"/>
</dbReference>
<dbReference type="SUPFAM" id="SSF52218">
    <property type="entry name" value="Flavoproteins"/>
    <property type="match status" value="1"/>
</dbReference>
<accession>A0A4Q0U9A8</accession>
<dbReference type="Gene3D" id="3.60.15.10">
    <property type="entry name" value="Ribonuclease Z/Hydroxyacylglutathione hydrolase-like"/>
    <property type="match status" value="1"/>
</dbReference>
<dbReference type="PIRSF" id="PIRSF005243">
    <property type="entry name" value="ROO"/>
    <property type="match status" value="1"/>
</dbReference>
<dbReference type="EMBL" id="DYXT01000028">
    <property type="protein sequence ID" value="HJE39200.1"/>
    <property type="molecule type" value="Genomic_DNA"/>
</dbReference>
<comment type="caution">
    <text evidence="2">The sequence shown here is derived from an EMBL/GenBank/DDBJ whole genome shotgun (WGS) entry which is preliminary data.</text>
</comment>
<comment type="similarity">
    <text evidence="1">In the N-terminal section; belongs to the zinc metallo-hydrolase group 3 family.</text>
</comment>
<reference evidence="2" key="2">
    <citation type="submission" date="2021-09" db="EMBL/GenBank/DDBJ databases">
        <authorList>
            <person name="Gilroy R."/>
        </authorList>
    </citation>
    <scope>NUCLEOTIDE SEQUENCE</scope>
    <source>
        <strain evidence="2">4100</strain>
    </source>
</reference>
<dbReference type="GO" id="GO:0009055">
    <property type="term" value="F:electron transfer activity"/>
    <property type="evidence" value="ECO:0007669"/>
    <property type="project" value="InterPro"/>
</dbReference>
<evidence type="ECO:0000256" key="1">
    <source>
        <dbReference type="ARBA" id="ARBA00007121"/>
    </source>
</evidence>
<reference evidence="2" key="1">
    <citation type="journal article" date="2021" name="PeerJ">
        <title>Extensive microbial diversity within the chicken gut microbiome revealed by metagenomics and culture.</title>
        <authorList>
            <person name="Gilroy R."/>
            <person name="Ravi A."/>
            <person name="Getino M."/>
            <person name="Pursley I."/>
            <person name="Horton D.L."/>
            <person name="Alikhan N.F."/>
            <person name="Baker D."/>
            <person name="Gharbi K."/>
            <person name="Hall N."/>
            <person name="Watson M."/>
            <person name="Adriaenssens E.M."/>
            <person name="Foster-Nyarko E."/>
            <person name="Jarju S."/>
            <person name="Secka A."/>
            <person name="Antonio M."/>
            <person name="Oren A."/>
            <person name="Chaudhuri R.R."/>
            <person name="La Ragione R."/>
            <person name="Hildebrand F."/>
            <person name="Pallen M.J."/>
        </authorList>
    </citation>
    <scope>NUCLEOTIDE SEQUENCE</scope>
    <source>
        <strain evidence="2">4100</strain>
    </source>
</reference>
<dbReference type="InterPro" id="IPR036866">
    <property type="entry name" value="RibonucZ/Hydroxyglut_hydro"/>
</dbReference>